<keyword evidence="4 7" id="KW-0812">Transmembrane</keyword>
<name>A0ABQ0JI08_9VIBR</name>
<feature type="transmembrane region" description="Helical" evidence="7">
    <location>
        <begin position="156"/>
        <end position="178"/>
    </location>
</feature>
<evidence type="ECO:0000256" key="2">
    <source>
        <dbReference type="ARBA" id="ARBA00022448"/>
    </source>
</evidence>
<feature type="transmembrane region" description="Helical" evidence="7">
    <location>
        <begin position="328"/>
        <end position="346"/>
    </location>
</feature>
<evidence type="ECO:0000256" key="4">
    <source>
        <dbReference type="ARBA" id="ARBA00022692"/>
    </source>
</evidence>
<proteinExistence type="predicted"/>
<feature type="transmembrane region" description="Helical" evidence="7">
    <location>
        <begin position="393"/>
        <end position="412"/>
    </location>
</feature>
<evidence type="ECO:0000256" key="3">
    <source>
        <dbReference type="ARBA" id="ARBA00022475"/>
    </source>
</evidence>
<evidence type="ECO:0000256" key="5">
    <source>
        <dbReference type="ARBA" id="ARBA00022989"/>
    </source>
</evidence>
<dbReference type="PROSITE" id="PS50850">
    <property type="entry name" value="MFS"/>
    <property type="match status" value="1"/>
</dbReference>
<gene>
    <name evidence="9" type="ORF">JCM19239_2206</name>
</gene>
<evidence type="ECO:0000259" key="8">
    <source>
        <dbReference type="PROSITE" id="PS50850"/>
    </source>
</evidence>
<keyword evidence="6 7" id="KW-0472">Membrane</keyword>
<organism evidence="9 10">
    <name type="scientific">Vibrio variabilis</name>
    <dbReference type="NCBI Taxonomy" id="990271"/>
    <lineage>
        <taxon>Bacteria</taxon>
        <taxon>Pseudomonadati</taxon>
        <taxon>Pseudomonadota</taxon>
        <taxon>Gammaproteobacteria</taxon>
        <taxon>Vibrionales</taxon>
        <taxon>Vibrionaceae</taxon>
        <taxon>Vibrio</taxon>
    </lineage>
</organism>
<dbReference type="InterPro" id="IPR036259">
    <property type="entry name" value="MFS_trans_sf"/>
</dbReference>
<keyword evidence="5 7" id="KW-1133">Transmembrane helix</keyword>
<keyword evidence="3" id="KW-1003">Cell membrane</keyword>
<keyword evidence="10" id="KW-1185">Reference proteome</keyword>
<feature type="transmembrane region" description="Helical" evidence="7">
    <location>
        <begin position="96"/>
        <end position="112"/>
    </location>
</feature>
<feature type="transmembrane region" description="Helical" evidence="7">
    <location>
        <begin position="65"/>
        <end position="84"/>
    </location>
</feature>
<feature type="transmembrane region" description="Helical" evidence="7">
    <location>
        <begin position="124"/>
        <end position="144"/>
    </location>
</feature>
<dbReference type="InterPro" id="IPR011701">
    <property type="entry name" value="MFS"/>
</dbReference>
<comment type="subcellular location">
    <subcellularLocation>
        <location evidence="1">Cell membrane</location>
        <topology evidence="1">Multi-pass membrane protein</topology>
    </subcellularLocation>
</comment>
<feature type="transmembrane region" description="Helical" evidence="7">
    <location>
        <begin position="184"/>
        <end position="206"/>
    </location>
</feature>
<feature type="transmembrane region" description="Helical" evidence="7">
    <location>
        <begin position="241"/>
        <end position="262"/>
    </location>
</feature>
<dbReference type="PANTHER" id="PTHR42718">
    <property type="entry name" value="MAJOR FACILITATOR SUPERFAMILY MULTIDRUG TRANSPORTER MFSC"/>
    <property type="match status" value="1"/>
</dbReference>
<protein>
    <submittedName>
        <fullName evidence="9">Multidrug resistance protein</fullName>
    </submittedName>
</protein>
<evidence type="ECO:0000313" key="10">
    <source>
        <dbReference type="Proteomes" id="UP000029223"/>
    </source>
</evidence>
<reference evidence="10" key="1">
    <citation type="submission" date="2014-09" db="EMBL/GenBank/DDBJ databases">
        <title>Vibrio variabilis JCM 19239. (C206) whole genome shotgun sequence.</title>
        <authorList>
            <person name="Sawabe T."/>
            <person name="Meirelles P."/>
            <person name="Nakanishi M."/>
            <person name="Sayaka M."/>
            <person name="Hattori M."/>
            <person name="Ohkuma M."/>
        </authorList>
    </citation>
    <scope>NUCLEOTIDE SEQUENCE [LARGE SCALE GENOMIC DNA]</scope>
    <source>
        <strain evidence="10">JCM 19239</strain>
    </source>
</reference>
<reference evidence="10" key="2">
    <citation type="submission" date="2014-09" db="EMBL/GenBank/DDBJ databases">
        <authorList>
            <consortium name="NBRP consortium"/>
            <person name="Sawabe T."/>
            <person name="Meirelles P."/>
            <person name="Nakanishi M."/>
            <person name="Sayaka M."/>
            <person name="Hattori M."/>
            <person name="Ohkuma M."/>
        </authorList>
    </citation>
    <scope>NUCLEOTIDE SEQUENCE [LARGE SCALE GENOMIC DNA]</scope>
    <source>
        <strain evidence="10">JCM 19239</strain>
    </source>
</reference>
<keyword evidence="2" id="KW-0813">Transport</keyword>
<dbReference type="Proteomes" id="UP000029223">
    <property type="component" value="Unassembled WGS sequence"/>
</dbReference>
<feature type="transmembrane region" description="Helical" evidence="7">
    <location>
        <begin position="367"/>
        <end position="387"/>
    </location>
</feature>
<feature type="domain" description="Major facilitator superfamily (MFS) profile" evidence="8">
    <location>
        <begin position="31"/>
        <end position="421"/>
    </location>
</feature>
<feature type="transmembrane region" description="Helical" evidence="7">
    <location>
        <begin position="274"/>
        <end position="292"/>
    </location>
</feature>
<evidence type="ECO:0000256" key="6">
    <source>
        <dbReference type="ARBA" id="ARBA00023136"/>
    </source>
</evidence>
<sequence>MGVMKHMHLDWESNMNTVTQSKPLSHSVGLTLLAGLPLFTLLPLGLDIFLPAVQQIGEYFNNADLPSMAISVYMLFWGIGQLFWGGIADTLGKKNIAMIGMILFGLSSYLISGVEDTQSLEFLAFRALQSFGGSAGFTAIFAIIRMRFEGETLNRAYSYLNGILAFVPVSAPLIGAYVVANNAWFTLFAIMAVMGVISIGWIALTLPNDKAQTPIKRDEPASQNLGKRYLSVLSNTRFRTYLFFALTAQSLFIYLLTVAPMYLMGRLGVSQVSFGQMFMIIALVFMVGSFLSPKINALMTIRSLIGLSLGLIVAGSAIMFVMSGIEMWYSLILPMVIIATGCTILLSSSPANALADFKENAGTASGLYTATTFGAGALISALFTKLIDSTDLTQVALVYGLTALIALVALALNKTVQPDAK</sequence>
<dbReference type="InterPro" id="IPR020846">
    <property type="entry name" value="MFS_dom"/>
</dbReference>
<feature type="transmembrane region" description="Helical" evidence="7">
    <location>
        <begin position="30"/>
        <end position="53"/>
    </location>
</feature>
<dbReference type="Gene3D" id="1.20.1720.10">
    <property type="entry name" value="Multidrug resistance protein D"/>
    <property type="match status" value="1"/>
</dbReference>
<feature type="transmembrane region" description="Helical" evidence="7">
    <location>
        <begin position="304"/>
        <end position="322"/>
    </location>
</feature>
<dbReference type="EMBL" id="BBMS01000042">
    <property type="protein sequence ID" value="GAL28376.1"/>
    <property type="molecule type" value="Genomic_DNA"/>
</dbReference>
<comment type="caution">
    <text evidence="9">The sequence shown here is derived from an EMBL/GenBank/DDBJ whole genome shotgun (WGS) entry which is preliminary data.</text>
</comment>
<evidence type="ECO:0000256" key="7">
    <source>
        <dbReference type="SAM" id="Phobius"/>
    </source>
</evidence>
<accession>A0ABQ0JI08</accession>
<evidence type="ECO:0000313" key="9">
    <source>
        <dbReference type="EMBL" id="GAL28376.1"/>
    </source>
</evidence>
<evidence type="ECO:0000256" key="1">
    <source>
        <dbReference type="ARBA" id="ARBA00004651"/>
    </source>
</evidence>
<dbReference type="Pfam" id="PF07690">
    <property type="entry name" value="MFS_1"/>
    <property type="match status" value="1"/>
</dbReference>
<dbReference type="SUPFAM" id="SSF103473">
    <property type="entry name" value="MFS general substrate transporter"/>
    <property type="match status" value="1"/>
</dbReference>
<dbReference type="PANTHER" id="PTHR42718:SF46">
    <property type="entry name" value="BLR6921 PROTEIN"/>
    <property type="match status" value="1"/>
</dbReference>